<reference evidence="2" key="1">
    <citation type="journal article" date="2019" name="Int. J. Syst. Evol. Microbiol.">
        <title>The Global Catalogue of Microorganisms (GCM) 10K type strain sequencing project: providing services to taxonomists for standard genome sequencing and annotation.</title>
        <authorList>
            <consortium name="The Broad Institute Genomics Platform"/>
            <consortium name="The Broad Institute Genome Sequencing Center for Infectious Disease"/>
            <person name="Wu L."/>
            <person name="Ma J."/>
        </authorList>
    </citation>
    <scope>NUCLEOTIDE SEQUENCE [LARGE SCALE GENOMIC DNA]</scope>
    <source>
        <strain evidence="2">CCUG 57401</strain>
    </source>
</reference>
<dbReference type="Proteomes" id="UP001596037">
    <property type="component" value="Unassembled WGS sequence"/>
</dbReference>
<comment type="caution">
    <text evidence="1">The sequence shown here is derived from an EMBL/GenBank/DDBJ whole genome shotgun (WGS) entry which is preliminary data.</text>
</comment>
<accession>A0ABW0NG86</accession>
<keyword evidence="2" id="KW-1185">Reference proteome</keyword>
<gene>
    <name evidence="1" type="ORF">ACFPOE_18440</name>
</gene>
<evidence type="ECO:0000313" key="2">
    <source>
        <dbReference type="Proteomes" id="UP001596037"/>
    </source>
</evidence>
<sequence length="134" mass="15163">MKPFALQSRMLTMRGVFYPTGYMFVMLPRLEDAERLDHDLESSGYRGHDVMLVPPDAILKQIGATISHDFDTLPSLGTEAATVLEYERLARQGDCAVLIHAPTRQDSETVMDVVHTLPFSRATRYRPLVIEELN</sequence>
<organism evidence="1 2">
    <name type="scientific">Caenimonas terrae</name>
    <dbReference type="NCBI Taxonomy" id="696074"/>
    <lineage>
        <taxon>Bacteria</taxon>
        <taxon>Pseudomonadati</taxon>
        <taxon>Pseudomonadota</taxon>
        <taxon>Betaproteobacteria</taxon>
        <taxon>Burkholderiales</taxon>
        <taxon>Comamonadaceae</taxon>
        <taxon>Caenimonas</taxon>
    </lineage>
</organism>
<name>A0ABW0NG86_9BURK</name>
<evidence type="ECO:0000313" key="1">
    <source>
        <dbReference type="EMBL" id="MFC5499530.1"/>
    </source>
</evidence>
<dbReference type="RefSeq" id="WP_376851751.1">
    <property type="nucleotide sequence ID" value="NZ_JBHSMF010000009.1"/>
</dbReference>
<protein>
    <submittedName>
        <fullName evidence="1">RNA-binding protein</fullName>
    </submittedName>
</protein>
<proteinExistence type="predicted"/>
<dbReference type="EMBL" id="JBHSMF010000009">
    <property type="protein sequence ID" value="MFC5499530.1"/>
    <property type="molecule type" value="Genomic_DNA"/>
</dbReference>